<dbReference type="InterPro" id="IPR006094">
    <property type="entry name" value="Oxid_FAD_bind_N"/>
</dbReference>
<evidence type="ECO:0000313" key="6">
    <source>
        <dbReference type="Proteomes" id="UP000065473"/>
    </source>
</evidence>
<dbReference type="PANTHER" id="PTHR11748">
    <property type="entry name" value="D-LACTATE DEHYDROGENASE"/>
    <property type="match status" value="1"/>
</dbReference>
<dbReference type="Proteomes" id="UP000060043">
    <property type="component" value="Chromosome"/>
</dbReference>
<evidence type="ECO:0000259" key="2">
    <source>
        <dbReference type="PROSITE" id="PS51387"/>
    </source>
</evidence>
<dbReference type="PANTHER" id="PTHR11748:SF111">
    <property type="entry name" value="D-LACTATE DEHYDROGENASE, MITOCHONDRIAL-RELATED"/>
    <property type="match status" value="1"/>
</dbReference>
<dbReference type="PROSITE" id="PS51387">
    <property type="entry name" value="FAD_PCMH"/>
    <property type="match status" value="1"/>
</dbReference>
<dbReference type="PaxDb" id="1435377-SUSAZ_01045"/>
<sequence>MCDIEYPDNYEKLSEVIGEAIKRKLKVHIMGYGNHHIGKLPKADICISTKKLDRILEIREADLYAIVQSGVDSLKLQEELEKKNLLLPFVYDGSVGGLFGRNYPSLYSIWFPYPKDFVLGAKILTGEGTVVKSGGVTPKFSSGYKIWKSLSGSLGLLGAYLEIIVRLIPKPEKIMYAEINDVDKVLNERPWGILFSADSGEIKKYAIFAGFQDYLRSVEKEYNISLVDGIPSHDLQCERIFGITTYRGGELDLIKSFSTGIGYFGSGYVKVCDEKALELRRSNISVVVEKGCKEDEDCFGIESEAYKILKNALDPYGIFV</sequence>
<dbReference type="SUPFAM" id="SSF56176">
    <property type="entry name" value="FAD-binding/transporter-associated domain-like"/>
    <property type="match status" value="1"/>
</dbReference>
<dbReference type="STRING" id="1435377.SUSAZ_01045"/>
<evidence type="ECO:0000256" key="1">
    <source>
        <dbReference type="ARBA" id="ARBA00008000"/>
    </source>
</evidence>
<dbReference type="GO" id="GO:1903457">
    <property type="term" value="P:lactate catabolic process"/>
    <property type="evidence" value="ECO:0007669"/>
    <property type="project" value="TreeGrafter"/>
</dbReference>
<dbReference type="GeneID" id="14550735"/>
<dbReference type="OMA" id="AGYNIKR"/>
<dbReference type="InterPro" id="IPR016169">
    <property type="entry name" value="FAD-bd_PCMH_sub2"/>
</dbReference>
<accession>A0A0U3FFZ8</accession>
<dbReference type="RefSeq" id="WP_011277127.1">
    <property type="nucleotide sequence ID" value="NZ_BHWZ01000001.1"/>
</dbReference>
<dbReference type="Proteomes" id="UP000065473">
    <property type="component" value="Chromosome"/>
</dbReference>
<dbReference type="Gene3D" id="3.30.465.10">
    <property type="match status" value="1"/>
</dbReference>
<dbReference type="InterPro" id="IPR016166">
    <property type="entry name" value="FAD-bd_PCMH"/>
</dbReference>
<evidence type="ECO:0000313" key="3">
    <source>
        <dbReference type="EMBL" id="ALU29410.1"/>
    </source>
</evidence>
<dbReference type="GO" id="GO:0071949">
    <property type="term" value="F:FAD binding"/>
    <property type="evidence" value="ECO:0007669"/>
    <property type="project" value="InterPro"/>
</dbReference>
<dbReference type="OrthoDB" id="26910at2157"/>
<dbReference type="Pfam" id="PF01565">
    <property type="entry name" value="FAD_binding_4"/>
    <property type="match status" value="1"/>
</dbReference>
<dbReference type="InterPro" id="IPR036318">
    <property type="entry name" value="FAD-bd_PCMH-like_sf"/>
</dbReference>
<evidence type="ECO:0000313" key="4">
    <source>
        <dbReference type="EMBL" id="ALU32138.1"/>
    </source>
</evidence>
<evidence type="ECO:0000313" key="5">
    <source>
        <dbReference type="Proteomes" id="UP000060043"/>
    </source>
</evidence>
<protein>
    <submittedName>
        <fullName evidence="4">Glycolate oxidase</fullName>
    </submittedName>
</protein>
<organism evidence="4 5">
    <name type="scientific">Sulfolobus acidocaldarius</name>
    <dbReference type="NCBI Taxonomy" id="2285"/>
    <lineage>
        <taxon>Archaea</taxon>
        <taxon>Thermoproteota</taxon>
        <taxon>Thermoprotei</taxon>
        <taxon>Sulfolobales</taxon>
        <taxon>Sulfolobaceae</taxon>
        <taxon>Sulfolobus</taxon>
    </lineage>
</organism>
<feature type="domain" description="FAD-binding PCMH-type" evidence="2">
    <location>
        <begin position="1"/>
        <end position="170"/>
    </location>
</feature>
<dbReference type="EMBL" id="CP013694">
    <property type="protein sequence ID" value="ALU29410.1"/>
    <property type="molecule type" value="Genomic_DNA"/>
</dbReference>
<gene>
    <name evidence="3" type="ORF">ATY89_05250</name>
    <name evidence="4" type="ORF">ATZ20_08270</name>
</gene>
<comment type="similarity">
    <text evidence="1">Belongs to the FAD-binding oxidoreductase/transferase type 4 family.</text>
</comment>
<dbReference type="EMBL" id="CP013695">
    <property type="protein sequence ID" value="ALU32138.1"/>
    <property type="molecule type" value="Genomic_DNA"/>
</dbReference>
<reference evidence="5 6" key="1">
    <citation type="submission" date="2015-12" db="EMBL/GenBank/DDBJ databases">
        <title>A stable core within a dynamic pangenome in Sulfolobus acidocaldarius.</title>
        <authorList>
            <person name="Anderson R."/>
            <person name="Kouris A."/>
            <person name="Seward C."/>
            <person name="Campbell K."/>
            <person name="Whitaker R."/>
        </authorList>
    </citation>
    <scope>NUCLEOTIDE SEQUENCE [LARGE SCALE GENOMIC DNA]</scope>
    <source>
        <strain evidence="3 6">GG12-C01-09</strain>
        <strain evidence="4 5">NG05B_CO5_07</strain>
    </source>
</reference>
<dbReference type="GO" id="GO:0004458">
    <property type="term" value="F:D-lactate dehydrogenase (cytochrome) activity"/>
    <property type="evidence" value="ECO:0007669"/>
    <property type="project" value="TreeGrafter"/>
</dbReference>
<proteinExistence type="inferred from homology"/>
<dbReference type="AlphaFoldDB" id="A0A0U3FFZ8"/>
<dbReference type="GO" id="GO:0008720">
    <property type="term" value="F:D-lactate dehydrogenase (NAD+) activity"/>
    <property type="evidence" value="ECO:0007669"/>
    <property type="project" value="TreeGrafter"/>
</dbReference>
<name>A0A0U3FFZ8_9CREN</name>